<dbReference type="Proteomes" id="UP000193685">
    <property type="component" value="Unassembled WGS sequence"/>
</dbReference>
<sequence length="165" mass="18430">MVKLALFLKATLDGVTDLQPDIPADTPEEYYYSFQVQCVSCRETHPNHVAVSRHEQNEMQGSRGESNFVWKCRNCGRESSANIEGPPAACPLEQSGKKVKMLVFETRGCEFVGFKADGDWMCKGENGKSTFGAIDLGEGEWYDYDDNAGAEVSITEVEWSIERTK</sequence>
<dbReference type="Pfam" id="PF05907">
    <property type="entry name" value="CXXC_Zn-b_euk"/>
    <property type="match status" value="1"/>
</dbReference>
<reference evidence="4 5" key="1">
    <citation type="submission" date="2016-07" db="EMBL/GenBank/DDBJ databases">
        <title>Pervasive Adenine N6-methylation of Active Genes in Fungi.</title>
        <authorList>
            <consortium name="DOE Joint Genome Institute"/>
            <person name="Mondo S.J."/>
            <person name="Dannebaum R.O."/>
            <person name="Kuo R.C."/>
            <person name="Labutti K."/>
            <person name="Haridas S."/>
            <person name="Kuo A."/>
            <person name="Salamov A."/>
            <person name="Ahrendt S.R."/>
            <person name="Lipzen A."/>
            <person name="Sullivan W."/>
            <person name="Andreopoulos W.B."/>
            <person name="Clum A."/>
            <person name="Lindquist E."/>
            <person name="Daum C."/>
            <person name="Ramamoorthy G.K."/>
            <person name="Gryganskyi A."/>
            <person name="Culley D."/>
            <person name="Magnuson J.K."/>
            <person name="James T.Y."/>
            <person name="O'Malley M.A."/>
            <person name="Stajich J.E."/>
            <person name="Spatafora J.W."/>
            <person name="Visel A."/>
            <person name="Grigoriev I.V."/>
        </authorList>
    </citation>
    <scope>NUCLEOTIDE SEQUENCE [LARGE SCALE GENOMIC DNA]</scope>
    <source>
        <strain evidence="4 5">12-1054</strain>
    </source>
</reference>
<dbReference type="OrthoDB" id="10248838at2759"/>
<dbReference type="AlphaFoldDB" id="A0A1Y2FP06"/>
<evidence type="ECO:0000256" key="1">
    <source>
        <dbReference type="ARBA" id="ARBA00007818"/>
    </source>
</evidence>
<dbReference type="PANTHER" id="PTHR12857:SF0">
    <property type="entry name" value="CXXC MOTIF CONTAINING ZINC BINDING PROTEIN"/>
    <property type="match status" value="1"/>
</dbReference>
<dbReference type="GO" id="GO:0008270">
    <property type="term" value="F:zinc ion binding"/>
    <property type="evidence" value="ECO:0007669"/>
    <property type="project" value="TreeGrafter"/>
</dbReference>
<dbReference type="SUPFAM" id="SSF141678">
    <property type="entry name" value="MAL13P1.257-like"/>
    <property type="match status" value="1"/>
</dbReference>
<dbReference type="RefSeq" id="XP_040727141.1">
    <property type="nucleotide sequence ID" value="XM_040871009.1"/>
</dbReference>
<evidence type="ECO:0000313" key="4">
    <source>
        <dbReference type="EMBL" id="ORY85659.1"/>
    </source>
</evidence>
<comment type="caution">
    <text evidence="4">The sequence shown here is derived from an EMBL/GenBank/DDBJ whole genome shotgun (WGS) entry which is preliminary data.</text>
</comment>
<evidence type="ECO:0008006" key="6">
    <source>
        <dbReference type="Google" id="ProtNLM"/>
    </source>
</evidence>
<dbReference type="EMBL" id="MCFI01000004">
    <property type="protein sequence ID" value="ORY85659.1"/>
    <property type="molecule type" value="Genomic_DNA"/>
</dbReference>
<keyword evidence="3" id="KW-0862">Zinc</keyword>
<evidence type="ECO:0000256" key="3">
    <source>
        <dbReference type="ARBA" id="ARBA00022833"/>
    </source>
</evidence>
<keyword evidence="5" id="KW-1185">Reference proteome</keyword>
<dbReference type="GeneID" id="63787608"/>
<protein>
    <recommendedName>
        <fullName evidence="6">DUF866-domain-containing protein</fullName>
    </recommendedName>
</protein>
<name>A0A1Y2FP06_PROLT</name>
<proteinExistence type="inferred from homology"/>
<keyword evidence="2" id="KW-0479">Metal-binding</keyword>
<dbReference type="STRING" id="56484.A0A1Y2FP06"/>
<evidence type="ECO:0000313" key="5">
    <source>
        <dbReference type="Proteomes" id="UP000193685"/>
    </source>
</evidence>
<gene>
    <name evidence="4" type="ORF">BCR37DRAFT_391424</name>
</gene>
<accession>A0A1Y2FP06</accession>
<organism evidence="4 5">
    <name type="scientific">Protomyces lactucae-debilis</name>
    <dbReference type="NCBI Taxonomy" id="2754530"/>
    <lineage>
        <taxon>Eukaryota</taxon>
        <taxon>Fungi</taxon>
        <taxon>Dikarya</taxon>
        <taxon>Ascomycota</taxon>
        <taxon>Taphrinomycotina</taxon>
        <taxon>Taphrinomycetes</taxon>
        <taxon>Taphrinales</taxon>
        <taxon>Protomycetaceae</taxon>
        <taxon>Protomyces</taxon>
    </lineage>
</organism>
<comment type="similarity">
    <text evidence="1">Belongs to the UPF0587 family.</text>
</comment>
<dbReference type="InterPro" id="IPR008584">
    <property type="entry name" value="CXXC_Zn-binding_euk"/>
</dbReference>
<evidence type="ECO:0000256" key="2">
    <source>
        <dbReference type="ARBA" id="ARBA00022723"/>
    </source>
</evidence>
<dbReference type="PANTHER" id="PTHR12857">
    <property type="entry name" value="CXXC MOTIF CONTAINING ZINC BINDING PROTEIN"/>
    <property type="match status" value="1"/>
</dbReference>
<dbReference type="OMA" id="TAHFVWR"/>